<dbReference type="Proteomes" id="UP000254031">
    <property type="component" value="Unassembled WGS sequence"/>
</dbReference>
<proteinExistence type="predicted"/>
<dbReference type="GO" id="GO:0003677">
    <property type="term" value="F:DNA binding"/>
    <property type="evidence" value="ECO:0007669"/>
    <property type="project" value="UniProtKB-KW"/>
</dbReference>
<dbReference type="Pfam" id="PF01381">
    <property type="entry name" value="HTH_3"/>
    <property type="match status" value="2"/>
</dbReference>
<dbReference type="Pfam" id="PF00717">
    <property type="entry name" value="Peptidase_S24"/>
    <property type="match status" value="1"/>
</dbReference>
<evidence type="ECO:0000256" key="1">
    <source>
        <dbReference type="ARBA" id="ARBA00023015"/>
    </source>
</evidence>
<dbReference type="SUPFAM" id="SSF47413">
    <property type="entry name" value="lambda repressor-like DNA-binding domains"/>
    <property type="match status" value="2"/>
</dbReference>
<dbReference type="InterPro" id="IPR036286">
    <property type="entry name" value="LexA/Signal_pep-like_sf"/>
</dbReference>
<keyword evidence="1" id="KW-0805">Transcription regulation</keyword>
<gene>
    <name evidence="5" type="ORF">NCTC9380_00527</name>
</gene>
<keyword evidence="3" id="KW-0804">Transcription</keyword>
<keyword evidence="2" id="KW-0238">DNA-binding</keyword>
<dbReference type="AlphaFoldDB" id="A0A378NH28"/>
<evidence type="ECO:0000259" key="4">
    <source>
        <dbReference type="PROSITE" id="PS50943"/>
    </source>
</evidence>
<feature type="domain" description="HTH cro/C1-type" evidence="4">
    <location>
        <begin position="9"/>
        <end position="61"/>
    </location>
</feature>
<sequence length="279" mass="31934">MKWYEFAEQQRKICGLTQVELGDKLNVEQGTVGNWLNGRREPELATILKIFHALGITQVTFNSDSQIVDIQSKQRIHWYELAEQRRKNLGLSQAELADEFEVSQATVGNWLSNRREADIYTIAKLLERLGIVDVVLHTDATISLTSGIFDTNTPQLKVSAALKFRGQDIGEKLTLEDELSLHYFSQDVRAYAVRIDGEKLEPRIVSGEYIVVEPGAKLQSYDEVLIKLKDGRYMIRVLLTGRNKEWRYADPNTMQQDTDFDPSQIETMEYIAAIIKPPR</sequence>
<dbReference type="InterPro" id="IPR010982">
    <property type="entry name" value="Lambda_DNA-bd_dom_sf"/>
</dbReference>
<dbReference type="RefSeq" id="WP_006252071.1">
    <property type="nucleotide sequence ID" value="NZ_CP017484.1"/>
</dbReference>
<dbReference type="SUPFAM" id="SSF51306">
    <property type="entry name" value="LexA/Signal peptidase"/>
    <property type="match status" value="1"/>
</dbReference>
<dbReference type="Gene3D" id="1.10.260.40">
    <property type="entry name" value="lambda repressor-like DNA-binding domains"/>
    <property type="match status" value="2"/>
</dbReference>
<feature type="domain" description="HTH cro/C1-type" evidence="4">
    <location>
        <begin position="84"/>
        <end position="135"/>
    </location>
</feature>
<dbReference type="PANTHER" id="PTHR40661">
    <property type="match status" value="1"/>
</dbReference>
<protein>
    <submittedName>
        <fullName evidence="5">Antitoxin HipB</fullName>
    </submittedName>
</protein>
<organism evidence="5 6">
    <name type="scientific">Mannheimia haemolytica</name>
    <name type="common">Pasteurella haemolytica</name>
    <dbReference type="NCBI Taxonomy" id="75985"/>
    <lineage>
        <taxon>Bacteria</taxon>
        <taxon>Pseudomonadati</taxon>
        <taxon>Pseudomonadota</taxon>
        <taxon>Gammaproteobacteria</taxon>
        <taxon>Pasteurellales</taxon>
        <taxon>Pasteurellaceae</taxon>
        <taxon>Mannheimia</taxon>
    </lineage>
</organism>
<dbReference type="InterPro" id="IPR001387">
    <property type="entry name" value="Cro/C1-type_HTH"/>
</dbReference>
<evidence type="ECO:0000313" key="6">
    <source>
        <dbReference type="Proteomes" id="UP000254031"/>
    </source>
</evidence>
<dbReference type="EMBL" id="UGPL01000006">
    <property type="protein sequence ID" value="STY65268.1"/>
    <property type="molecule type" value="Genomic_DNA"/>
</dbReference>
<dbReference type="SMART" id="SM00530">
    <property type="entry name" value="HTH_XRE"/>
    <property type="match status" value="2"/>
</dbReference>
<reference evidence="5 6" key="1">
    <citation type="submission" date="2018-06" db="EMBL/GenBank/DDBJ databases">
        <authorList>
            <consortium name="Pathogen Informatics"/>
            <person name="Doyle S."/>
        </authorList>
    </citation>
    <scope>NUCLEOTIDE SEQUENCE [LARGE SCALE GENOMIC DNA]</scope>
    <source>
        <strain evidence="5 6">NCTC9380</strain>
    </source>
</reference>
<evidence type="ECO:0000313" key="5">
    <source>
        <dbReference type="EMBL" id="STY65268.1"/>
    </source>
</evidence>
<evidence type="ECO:0000256" key="3">
    <source>
        <dbReference type="ARBA" id="ARBA00023163"/>
    </source>
</evidence>
<accession>A0A378NH28</accession>
<evidence type="ECO:0000256" key="2">
    <source>
        <dbReference type="ARBA" id="ARBA00023125"/>
    </source>
</evidence>
<dbReference type="CDD" id="cd00093">
    <property type="entry name" value="HTH_XRE"/>
    <property type="match status" value="2"/>
</dbReference>
<dbReference type="PROSITE" id="PS50943">
    <property type="entry name" value="HTH_CROC1"/>
    <property type="match status" value="2"/>
</dbReference>
<dbReference type="InterPro" id="IPR015927">
    <property type="entry name" value="Peptidase_S24_S26A/B/C"/>
</dbReference>
<name>A0A378NH28_MANHA</name>
<dbReference type="PANTHER" id="PTHR40661:SF3">
    <property type="entry name" value="FELS-1 PROPHAGE TRANSCRIPTIONAL REGULATOR"/>
    <property type="match status" value="1"/>
</dbReference>
<dbReference type="Gene3D" id="2.10.109.10">
    <property type="entry name" value="Umud Fragment, subunit A"/>
    <property type="match status" value="1"/>
</dbReference>